<evidence type="ECO:0000313" key="1">
    <source>
        <dbReference type="EMBL" id="KAI8542876.1"/>
    </source>
</evidence>
<accession>A0ACC0MP91</accession>
<organism evidence="1 2">
    <name type="scientific">Rhododendron molle</name>
    <name type="common">Chinese azalea</name>
    <name type="synonym">Azalea mollis</name>
    <dbReference type="NCBI Taxonomy" id="49168"/>
    <lineage>
        <taxon>Eukaryota</taxon>
        <taxon>Viridiplantae</taxon>
        <taxon>Streptophyta</taxon>
        <taxon>Embryophyta</taxon>
        <taxon>Tracheophyta</taxon>
        <taxon>Spermatophyta</taxon>
        <taxon>Magnoliopsida</taxon>
        <taxon>eudicotyledons</taxon>
        <taxon>Gunneridae</taxon>
        <taxon>Pentapetalae</taxon>
        <taxon>asterids</taxon>
        <taxon>Ericales</taxon>
        <taxon>Ericaceae</taxon>
        <taxon>Ericoideae</taxon>
        <taxon>Rhodoreae</taxon>
        <taxon>Rhododendron</taxon>
    </lineage>
</organism>
<protein>
    <submittedName>
        <fullName evidence="1">Uncharacterized protein</fullName>
    </submittedName>
</protein>
<name>A0ACC0MP91_RHOML</name>
<evidence type="ECO:0000313" key="2">
    <source>
        <dbReference type="Proteomes" id="UP001062846"/>
    </source>
</evidence>
<dbReference type="Proteomes" id="UP001062846">
    <property type="component" value="Chromosome 8"/>
</dbReference>
<gene>
    <name evidence="1" type="ORF">RHMOL_Rhmol08G0174200</name>
</gene>
<sequence>MIRTPTWSPNNSLKFPPEMQSFKPLFSCFDFDPNMERTNHFPELNPTLNSQSFMDFHIDNYFMQNPPQFSGNEFPGYLGENFPGIFHHGAKNVLPVSEPIALEGNEFHESSKRKAIYFTGSSSGNSCPPVSEDEIRRKNSLGRGKRTRENEKGEEKPKDVVHVRARRGQATDSHSLAERVRRGKINERLKCLQGIVPGCYKVTMGMAVMLDEIINYVQSLQNQVEFLSMKLTAASSFHDFNSETETLEALIQRAQAIEAQKVQRLVTEGYQGLVSSSTQIVGSSDLTFGGYPSLPFDA</sequence>
<comment type="caution">
    <text evidence="1">The sequence shown here is derived from an EMBL/GenBank/DDBJ whole genome shotgun (WGS) entry which is preliminary data.</text>
</comment>
<keyword evidence="2" id="KW-1185">Reference proteome</keyword>
<dbReference type="EMBL" id="CM046395">
    <property type="protein sequence ID" value="KAI8542876.1"/>
    <property type="molecule type" value="Genomic_DNA"/>
</dbReference>
<reference evidence="1" key="1">
    <citation type="submission" date="2022-02" db="EMBL/GenBank/DDBJ databases">
        <title>Plant Genome Project.</title>
        <authorList>
            <person name="Zhang R.-G."/>
        </authorList>
    </citation>
    <scope>NUCLEOTIDE SEQUENCE</scope>
    <source>
        <strain evidence="1">AT1</strain>
    </source>
</reference>
<proteinExistence type="predicted"/>